<sequence>MTSLFLILQKSSSFDWKEIYGLEHKSHGCISVVLRLKRRSSLQHQESTEAAFRRGEVAPYLFSIFKK</sequence>
<dbReference type="AlphaFoldDB" id="A0A7J6X542"/>
<name>A0A7J6X542_THATH</name>
<gene>
    <name evidence="1" type="ORF">FRX31_006444</name>
</gene>
<organism evidence="1 2">
    <name type="scientific">Thalictrum thalictroides</name>
    <name type="common">Rue-anemone</name>
    <name type="synonym">Anemone thalictroides</name>
    <dbReference type="NCBI Taxonomy" id="46969"/>
    <lineage>
        <taxon>Eukaryota</taxon>
        <taxon>Viridiplantae</taxon>
        <taxon>Streptophyta</taxon>
        <taxon>Embryophyta</taxon>
        <taxon>Tracheophyta</taxon>
        <taxon>Spermatophyta</taxon>
        <taxon>Magnoliopsida</taxon>
        <taxon>Ranunculales</taxon>
        <taxon>Ranunculaceae</taxon>
        <taxon>Thalictroideae</taxon>
        <taxon>Thalictrum</taxon>
    </lineage>
</organism>
<evidence type="ECO:0000313" key="1">
    <source>
        <dbReference type="EMBL" id="KAF5203968.1"/>
    </source>
</evidence>
<comment type="caution">
    <text evidence="1">The sequence shown here is derived from an EMBL/GenBank/DDBJ whole genome shotgun (WGS) entry which is preliminary data.</text>
</comment>
<proteinExistence type="predicted"/>
<accession>A0A7J6X542</accession>
<dbReference type="EMBL" id="JABWDY010006019">
    <property type="protein sequence ID" value="KAF5203968.1"/>
    <property type="molecule type" value="Genomic_DNA"/>
</dbReference>
<dbReference type="Proteomes" id="UP000554482">
    <property type="component" value="Unassembled WGS sequence"/>
</dbReference>
<evidence type="ECO:0000313" key="2">
    <source>
        <dbReference type="Proteomes" id="UP000554482"/>
    </source>
</evidence>
<keyword evidence="2" id="KW-1185">Reference proteome</keyword>
<protein>
    <submittedName>
        <fullName evidence="1">Uncharacterized protein</fullName>
    </submittedName>
</protein>
<reference evidence="1 2" key="1">
    <citation type="submission" date="2020-06" db="EMBL/GenBank/DDBJ databases">
        <title>Transcriptomic and genomic resources for Thalictrum thalictroides and T. hernandezii: Facilitating candidate gene discovery in an emerging model plant lineage.</title>
        <authorList>
            <person name="Arias T."/>
            <person name="Riano-Pachon D.M."/>
            <person name="Di Stilio V.S."/>
        </authorList>
    </citation>
    <scope>NUCLEOTIDE SEQUENCE [LARGE SCALE GENOMIC DNA]</scope>
    <source>
        <strain evidence="2">cv. WT478/WT964</strain>
        <tissue evidence="1">Leaves</tissue>
    </source>
</reference>